<keyword evidence="1 2" id="KW-0732">Signal</keyword>
<protein>
    <submittedName>
        <fullName evidence="4">Cytochrome c nitrite reductase pentaheme subunit</fullName>
    </submittedName>
</protein>
<dbReference type="Pfam" id="PF22678">
    <property type="entry name" value="Cytochrom_c_NrfB-like"/>
    <property type="match status" value="1"/>
</dbReference>
<keyword evidence="5" id="KW-1185">Reference proteome</keyword>
<dbReference type="SUPFAM" id="SSF48695">
    <property type="entry name" value="Multiheme cytochromes"/>
    <property type="match status" value="1"/>
</dbReference>
<accession>A0A1T0AU63</accession>
<dbReference type="Gene3D" id="1.10.1130.10">
    <property type="entry name" value="Flavocytochrome C3, Chain A"/>
    <property type="match status" value="1"/>
</dbReference>
<dbReference type="EMBL" id="MUYA01000003">
    <property type="protein sequence ID" value="OOS00227.1"/>
    <property type="molecule type" value="Genomic_DNA"/>
</dbReference>
<dbReference type="NCBIfam" id="NF008659">
    <property type="entry name" value="PRK11659.1"/>
    <property type="match status" value="1"/>
</dbReference>
<reference evidence="4 5" key="1">
    <citation type="submission" date="2017-02" db="EMBL/GenBank/DDBJ databases">
        <title>Draft genome sequence of Haemophilus paracuniculus CCUG 43573 type strain.</title>
        <authorList>
            <person name="Engstrom-Jakobsson H."/>
            <person name="Salva-Serra F."/>
            <person name="Thorell K."/>
            <person name="Gonzales-Siles L."/>
            <person name="Karlsson R."/>
            <person name="Boulund F."/>
            <person name="Engstrand L."/>
            <person name="Kristiansson E."/>
            <person name="Moore E."/>
        </authorList>
    </citation>
    <scope>NUCLEOTIDE SEQUENCE [LARGE SCALE GENOMIC DNA]</scope>
    <source>
        <strain evidence="4 5">CCUG 43573</strain>
    </source>
</reference>
<dbReference type="Gene3D" id="1.10.287.3080">
    <property type="match status" value="1"/>
</dbReference>
<dbReference type="GO" id="GO:0042597">
    <property type="term" value="C:periplasmic space"/>
    <property type="evidence" value="ECO:0007669"/>
    <property type="project" value="InterPro"/>
</dbReference>
<dbReference type="GO" id="GO:0020037">
    <property type="term" value="F:heme binding"/>
    <property type="evidence" value="ECO:0007669"/>
    <property type="project" value="InterPro"/>
</dbReference>
<evidence type="ECO:0000256" key="1">
    <source>
        <dbReference type="ARBA" id="ARBA00022729"/>
    </source>
</evidence>
<dbReference type="InterPro" id="IPR017564">
    <property type="entry name" value="Cyt_c_NrfB"/>
</dbReference>
<dbReference type="NCBIfam" id="TIGR03146">
    <property type="entry name" value="cyt_nit_nrfB"/>
    <property type="match status" value="1"/>
</dbReference>
<gene>
    <name evidence="4" type="ORF">B0187_01710</name>
</gene>
<dbReference type="OrthoDB" id="6398708at2"/>
<proteinExistence type="predicted"/>
<feature type="signal peptide" evidence="2">
    <location>
        <begin position="1"/>
        <end position="26"/>
    </location>
</feature>
<feature type="chain" id="PRO_5013295300" evidence="2">
    <location>
        <begin position="27"/>
        <end position="209"/>
    </location>
</feature>
<organism evidence="4 5">
    <name type="scientific">Haemophilus paracuniculus</name>
    <dbReference type="NCBI Taxonomy" id="734"/>
    <lineage>
        <taxon>Bacteria</taxon>
        <taxon>Pseudomonadati</taxon>
        <taxon>Pseudomonadota</taxon>
        <taxon>Gammaproteobacteria</taxon>
        <taxon>Pasteurellales</taxon>
        <taxon>Pasteurellaceae</taxon>
        <taxon>Haemophilus</taxon>
    </lineage>
</organism>
<dbReference type="Proteomes" id="UP000190867">
    <property type="component" value="Unassembled WGS sequence"/>
</dbReference>
<dbReference type="InterPro" id="IPR053875">
    <property type="entry name" value="Cytochrom_c_NrfB-like_dom"/>
</dbReference>
<dbReference type="STRING" id="734.B0187_01710"/>
<feature type="domain" description="Cytochrome c-type protein NrfB-like" evidence="3">
    <location>
        <begin position="93"/>
        <end position="190"/>
    </location>
</feature>
<evidence type="ECO:0000256" key="2">
    <source>
        <dbReference type="SAM" id="SignalP"/>
    </source>
</evidence>
<comment type="caution">
    <text evidence="4">The sequence shown here is derived from an EMBL/GenBank/DDBJ whole genome shotgun (WGS) entry which is preliminary data.</text>
</comment>
<dbReference type="GO" id="GO:0016491">
    <property type="term" value="F:oxidoreductase activity"/>
    <property type="evidence" value="ECO:0007669"/>
    <property type="project" value="TreeGrafter"/>
</dbReference>
<dbReference type="InterPro" id="IPR036280">
    <property type="entry name" value="Multihaem_cyt_sf"/>
</dbReference>
<dbReference type="InterPro" id="IPR051829">
    <property type="entry name" value="Multiheme_Cytochr_ET"/>
</dbReference>
<name>A0A1T0AU63_9PAST</name>
<evidence type="ECO:0000313" key="5">
    <source>
        <dbReference type="Proteomes" id="UP000190867"/>
    </source>
</evidence>
<dbReference type="AlphaFoldDB" id="A0A1T0AU63"/>
<evidence type="ECO:0000313" key="4">
    <source>
        <dbReference type="EMBL" id="OOS00227.1"/>
    </source>
</evidence>
<dbReference type="PANTHER" id="PTHR35038:SF5">
    <property type="entry name" value="CYTOCHROME C-TYPE PROTEIN NRFB"/>
    <property type="match status" value="1"/>
</dbReference>
<dbReference type="PANTHER" id="PTHR35038">
    <property type="entry name" value="DISSIMILATORY SULFITE REDUCTASE SIRA"/>
    <property type="match status" value="1"/>
</dbReference>
<sequence>MKNFLAKIAKQAVVLGSFFAMSVAVAEMPSQPKPMWTDPLANVDGKTIAEDARRDPNTYCVNCHVSNMENFQHAGKHFQKDTVSPNNSKPLNCVSCHGNISEDHRKGVKDVMRFSSLENKAKNPLLERSVAEQNQVCFACHNPTKLRETFWAHDTHAAKITCTNCHKVHPDKEPMKGIGQKQRVKLCVDCHTNIHQQKSQQAEPAKEEK</sequence>
<evidence type="ECO:0000259" key="3">
    <source>
        <dbReference type="Pfam" id="PF22678"/>
    </source>
</evidence>
<dbReference type="RefSeq" id="WP_078236143.1">
    <property type="nucleotide sequence ID" value="NZ_MUYA01000003.1"/>
</dbReference>